<evidence type="ECO:0000259" key="6">
    <source>
        <dbReference type="PROSITE" id="PS50175"/>
    </source>
</evidence>
<dbReference type="CDD" id="cd05483">
    <property type="entry name" value="retropepsin_like_bacteria"/>
    <property type="match status" value="2"/>
</dbReference>
<dbReference type="GO" id="GO:0006508">
    <property type="term" value="P:proteolysis"/>
    <property type="evidence" value="ECO:0007669"/>
    <property type="project" value="UniProtKB-KW"/>
</dbReference>
<dbReference type="Gene3D" id="2.40.70.10">
    <property type="entry name" value="Acid Proteases"/>
    <property type="match status" value="2"/>
</dbReference>
<accession>A0A8J2YYJ4</accession>
<dbReference type="InterPro" id="IPR001995">
    <property type="entry name" value="Peptidase_A2_cat"/>
</dbReference>
<reference evidence="7" key="2">
    <citation type="submission" date="2020-09" db="EMBL/GenBank/DDBJ databases">
        <authorList>
            <person name="Sun Q."/>
            <person name="Zhou Y."/>
        </authorList>
    </citation>
    <scope>NUCLEOTIDE SEQUENCE</scope>
    <source>
        <strain evidence="7">CGMCC 1.15725</strain>
    </source>
</reference>
<evidence type="ECO:0000256" key="3">
    <source>
        <dbReference type="ARBA" id="ARBA00022750"/>
    </source>
</evidence>
<dbReference type="Pfam" id="PF13650">
    <property type="entry name" value="Asp_protease_2"/>
    <property type="match status" value="2"/>
</dbReference>
<dbReference type="GO" id="GO:0004190">
    <property type="term" value="F:aspartic-type endopeptidase activity"/>
    <property type="evidence" value="ECO:0007669"/>
    <property type="project" value="UniProtKB-KW"/>
</dbReference>
<feature type="domain" description="Peptidase A2" evidence="6">
    <location>
        <begin position="69"/>
        <end position="147"/>
    </location>
</feature>
<evidence type="ECO:0000313" key="8">
    <source>
        <dbReference type="Proteomes" id="UP000646365"/>
    </source>
</evidence>
<reference evidence="7" key="1">
    <citation type="journal article" date="2014" name="Int. J. Syst. Evol. Microbiol.">
        <title>Complete genome sequence of Corynebacterium casei LMG S-19264T (=DSM 44701T), isolated from a smear-ripened cheese.</title>
        <authorList>
            <consortium name="US DOE Joint Genome Institute (JGI-PGF)"/>
            <person name="Walter F."/>
            <person name="Albersmeier A."/>
            <person name="Kalinowski J."/>
            <person name="Ruckert C."/>
        </authorList>
    </citation>
    <scope>NUCLEOTIDE SEQUENCE</scope>
    <source>
        <strain evidence="7">CGMCC 1.15725</strain>
    </source>
</reference>
<comment type="similarity">
    <text evidence="1">Belongs to the DDI1 family.</text>
</comment>
<dbReference type="InterPro" id="IPR034122">
    <property type="entry name" value="Retropepsin-like_bacterial"/>
</dbReference>
<keyword evidence="3" id="KW-0064">Aspartyl protease</keyword>
<dbReference type="SUPFAM" id="SSF50630">
    <property type="entry name" value="Acid proteases"/>
    <property type="match status" value="2"/>
</dbReference>
<evidence type="ECO:0000313" key="7">
    <source>
        <dbReference type="EMBL" id="GGF36914.1"/>
    </source>
</evidence>
<dbReference type="PROSITE" id="PS00141">
    <property type="entry name" value="ASP_PROTEASE"/>
    <property type="match status" value="1"/>
</dbReference>
<keyword evidence="5" id="KW-0732">Signal</keyword>
<protein>
    <recommendedName>
        <fullName evidence="6">Peptidase A2 domain-containing protein</fullName>
    </recommendedName>
</protein>
<dbReference type="PANTHER" id="PTHR12917">
    <property type="entry name" value="ASPARTYL PROTEASE DDI-RELATED"/>
    <property type="match status" value="1"/>
</dbReference>
<comment type="caution">
    <text evidence="7">The sequence shown here is derived from an EMBL/GenBank/DDBJ whole genome shotgun (WGS) entry which is preliminary data.</text>
</comment>
<gene>
    <name evidence="7" type="ORF">GCM10011611_49240</name>
</gene>
<sequence length="317" mass="33398">MRVSLPFLLLAGVLGGLAACATSIEADLAEGVETAPDDTTCQAFKVADLALDVEHGLLMVTGGINGAPVRLLVDTGADAAVLSPEIVERLRLPPRHTTTRVTGIGGLAVQRNVQVDDFELGGLNLRNQSVVVTPLQGVADGVLGANFLSAFDVEIDVAAHRMSLWNPAHCAQGFLPWQGPIESAELGQLPTGRVYVSAEVNGKPLTALLDSGAEVSSMTEEGARKLGLEPSDFAPDPDVTQVGADGRRVRAKQHRFGTVRIGTDRFDGAEFAVGYFSFGDNFDMLLGADYLIGRRVWIGYASGVLYVQPTVTPSTGA</sequence>
<keyword evidence="8" id="KW-1185">Reference proteome</keyword>
<evidence type="ECO:0000256" key="2">
    <source>
        <dbReference type="ARBA" id="ARBA00022670"/>
    </source>
</evidence>
<dbReference type="InterPro" id="IPR021109">
    <property type="entry name" value="Peptidase_aspartic_dom_sf"/>
</dbReference>
<evidence type="ECO:0000256" key="1">
    <source>
        <dbReference type="ARBA" id="ARBA00009136"/>
    </source>
</evidence>
<organism evidence="7 8">
    <name type="scientific">Aliidongia dinghuensis</name>
    <dbReference type="NCBI Taxonomy" id="1867774"/>
    <lineage>
        <taxon>Bacteria</taxon>
        <taxon>Pseudomonadati</taxon>
        <taxon>Pseudomonadota</taxon>
        <taxon>Alphaproteobacteria</taxon>
        <taxon>Rhodospirillales</taxon>
        <taxon>Dongiaceae</taxon>
        <taxon>Aliidongia</taxon>
    </lineage>
</organism>
<name>A0A8J2YYJ4_9PROT</name>
<dbReference type="AlphaFoldDB" id="A0A8J2YYJ4"/>
<evidence type="ECO:0000256" key="4">
    <source>
        <dbReference type="ARBA" id="ARBA00022801"/>
    </source>
</evidence>
<keyword evidence="2" id="KW-0645">Protease</keyword>
<feature type="chain" id="PRO_5035272438" description="Peptidase A2 domain-containing protein" evidence="5">
    <location>
        <begin position="19"/>
        <end position="317"/>
    </location>
</feature>
<dbReference type="PROSITE" id="PS51257">
    <property type="entry name" value="PROKAR_LIPOPROTEIN"/>
    <property type="match status" value="1"/>
</dbReference>
<dbReference type="PANTHER" id="PTHR12917:SF1">
    <property type="entry name" value="AT13091P"/>
    <property type="match status" value="1"/>
</dbReference>
<dbReference type="Proteomes" id="UP000646365">
    <property type="component" value="Unassembled WGS sequence"/>
</dbReference>
<dbReference type="PROSITE" id="PS50175">
    <property type="entry name" value="ASP_PROT_RETROV"/>
    <property type="match status" value="1"/>
</dbReference>
<dbReference type="EMBL" id="BMJQ01000014">
    <property type="protein sequence ID" value="GGF36914.1"/>
    <property type="molecule type" value="Genomic_DNA"/>
</dbReference>
<evidence type="ECO:0000256" key="5">
    <source>
        <dbReference type="SAM" id="SignalP"/>
    </source>
</evidence>
<proteinExistence type="inferred from homology"/>
<dbReference type="InterPro" id="IPR001969">
    <property type="entry name" value="Aspartic_peptidase_AS"/>
</dbReference>
<keyword evidence="4" id="KW-0378">Hydrolase</keyword>
<dbReference type="RefSeq" id="WP_189050727.1">
    <property type="nucleotide sequence ID" value="NZ_BMJQ01000014.1"/>
</dbReference>
<feature type="signal peptide" evidence="5">
    <location>
        <begin position="1"/>
        <end position="18"/>
    </location>
</feature>